<evidence type="ECO:0000256" key="2">
    <source>
        <dbReference type="ARBA" id="ARBA00022741"/>
    </source>
</evidence>
<feature type="compositionally biased region" description="Low complexity" evidence="10">
    <location>
        <begin position="599"/>
        <end position="608"/>
    </location>
</feature>
<dbReference type="Pfam" id="PF00270">
    <property type="entry name" value="DEAD"/>
    <property type="match status" value="1"/>
</dbReference>
<evidence type="ECO:0000256" key="9">
    <source>
        <dbReference type="PROSITE-ProRule" id="PRU00552"/>
    </source>
</evidence>
<evidence type="ECO:0000256" key="5">
    <source>
        <dbReference type="ARBA" id="ARBA00022840"/>
    </source>
</evidence>
<dbReference type="PROSITE" id="PS51194">
    <property type="entry name" value="HELICASE_CTER"/>
    <property type="match status" value="1"/>
</dbReference>
<evidence type="ECO:0000259" key="12">
    <source>
        <dbReference type="PROSITE" id="PS51194"/>
    </source>
</evidence>
<dbReference type="PROSITE" id="PS51192">
    <property type="entry name" value="HELICASE_ATP_BIND_1"/>
    <property type="match status" value="1"/>
</dbReference>
<evidence type="ECO:0000256" key="6">
    <source>
        <dbReference type="ARBA" id="ARBA00022884"/>
    </source>
</evidence>
<dbReference type="InterPro" id="IPR014001">
    <property type="entry name" value="Helicase_ATP-bd"/>
</dbReference>
<dbReference type="InterPro" id="IPR001650">
    <property type="entry name" value="Helicase_C-like"/>
</dbReference>
<dbReference type="EC" id="3.6.4.13" evidence="1"/>
<accession>A0A8J6C1Y9</accession>
<dbReference type="InterPro" id="IPR011545">
    <property type="entry name" value="DEAD/DEAH_box_helicase_dom"/>
</dbReference>
<dbReference type="EMBL" id="JAGTXO010000042">
    <property type="protein sequence ID" value="KAG8459277.1"/>
    <property type="molecule type" value="Genomic_DNA"/>
</dbReference>
<dbReference type="Pfam" id="PF00271">
    <property type="entry name" value="Helicase_C"/>
    <property type="match status" value="2"/>
</dbReference>
<dbReference type="SMART" id="SM00490">
    <property type="entry name" value="HELICc"/>
    <property type="match status" value="1"/>
</dbReference>
<gene>
    <name evidence="14" type="ORF">KFE25_014122</name>
</gene>
<feature type="domain" description="Helicase ATP-binding" evidence="11">
    <location>
        <begin position="37"/>
        <end position="221"/>
    </location>
</feature>
<dbReference type="CDD" id="cd17961">
    <property type="entry name" value="DEADc_DDX56"/>
    <property type="match status" value="1"/>
</dbReference>
<dbReference type="GO" id="GO:0016787">
    <property type="term" value="F:hydrolase activity"/>
    <property type="evidence" value="ECO:0007669"/>
    <property type="project" value="UniProtKB-KW"/>
</dbReference>
<dbReference type="GO" id="GO:0005524">
    <property type="term" value="F:ATP binding"/>
    <property type="evidence" value="ECO:0007669"/>
    <property type="project" value="UniProtKB-KW"/>
</dbReference>
<organism evidence="14 15">
    <name type="scientific">Diacronema lutheri</name>
    <name type="common">Unicellular marine alga</name>
    <name type="synonym">Monochrysis lutheri</name>
    <dbReference type="NCBI Taxonomy" id="2081491"/>
    <lineage>
        <taxon>Eukaryota</taxon>
        <taxon>Haptista</taxon>
        <taxon>Haptophyta</taxon>
        <taxon>Pavlovophyceae</taxon>
        <taxon>Pavlovales</taxon>
        <taxon>Pavlovaceae</taxon>
        <taxon>Diacronema</taxon>
    </lineage>
</organism>
<dbReference type="PANTHER" id="PTHR47959:SF21">
    <property type="entry name" value="DEAD-BOX HELICASE 56"/>
    <property type="match status" value="1"/>
</dbReference>
<dbReference type="InterPro" id="IPR050079">
    <property type="entry name" value="DEAD_box_RNA_helicase"/>
</dbReference>
<evidence type="ECO:0000313" key="14">
    <source>
        <dbReference type="EMBL" id="KAG8459277.1"/>
    </source>
</evidence>
<feature type="domain" description="DEAD-box RNA helicase Q" evidence="13">
    <location>
        <begin position="6"/>
        <end position="34"/>
    </location>
</feature>
<keyword evidence="15" id="KW-1185">Reference proteome</keyword>
<evidence type="ECO:0000256" key="1">
    <source>
        <dbReference type="ARBA" id="ARBA00012552"/>
    </source>
</evidence>
<feature type="domain" description="Helicase C-terminal" evidence="12">
    <location>
        <begin position="247"/>
        <end position="470"/>
    </location>
</feature>
<evidence type="ECO:0000256" key="4">
    <source>
        <dbReference type="ARBA" id="ARBA00022806"/>
    </source>
</evidence>
<dbReference type="SMART" id="SM00487">
    <property type="entry name" value="DEXDc"/>
    <property type="match status" value="1"/>
</dbReference>
<dbReference type="GO" id="GO:0005829">
    <property type="term" value="C:cytosol"/>
    <property type="evidence" value="ECO:0007669"/>
    <property type="project" value="TreeGrafter"/>
</dbReference>
<feature type="region of interest" description="Disordered" evidence="10">
    <location>
        <begin position="569"/>
        <end position="615"/>
    </location>
</feature>
<keyword evidence="2" id="KW-0547">Nucleotide-binding</keyword>
<evidence type="ECO:0000259" key="13">
    <source>
        <dbReference type="PROSITE" id="PS51195"/>
    </source>
</evidence>
<evidence type="ECO:0000256" key="3">
    <source>
        <dbReference type="ARBA" id="ARBA00022801"/>
    </source>
</evidence>
<dbReference type="CDD" id="cd18787">
    <property type="entry name" value="SF2_C_DEAD"/>
    <property type="match status" value="1"/>
</dbReference>
<evidence type="ECO:0000256" key="7">
    <source>
        <dbReference type="ARBA" id="ARBA00038041"/>
    </source>
</evidence>
<keyword evidence="5" id="KW-0067">ATP-binding</keyword>
<dbReference type="PANTHER" id="PTHR47959">
    <property type="entry name" value="ATP-DEPENDENT RNA HELICASE RHLE-RELATED"/>
    <property type="match status" value="1"/>
</dbReference>
<dbReference type="InterPro" id="IPR014014">
    <property type="entry name" value="RNA_helicase_DEAD_Q_motif"/>
</dbReference>
<keyword evidence="6" id="KW-0694">RNA-binding</keyword>
<evidence type="ECO:0000313" key="15">
    <source>
        <dbReference type="Proteomes" id="UP000751190"/>
    </source>
</evidence>
<dbReference type="GO" id="GO:0003723">
    <property type="term" value="F:RNA binding"/>
    <property type="evidence" value="ECO:0007669"/>
    <property type="project" value="UniProtKB-KW"/>
</dbReference>
<name>A0A8J6C1Y9_DIALT</name>
<proteinExistence type="inferred from homology"/>
<evidence type="ECO:0000259" key="11">
    <source>
        <dbReference type="PROSITE" id="PS51192"/>
    </source>
</evidence>
<reference evidence="14" key="1">
    <citation type="submission" date="2021-05" db="EMBL/GenBank/DDBJ databases">
        <title>The genome of the haptophyte Pavlova lutheri (Diacronema luteri, Pavlovales) - a model for lipid biosynthesis in eukaryotic algae.</title>
        <authorList>
            <person name="Hulatt C.J."/>
            <person name="Posewitz M.C."/>
        </authorList>
    </citation>
    <scope>NUCLEOTIDE SEQUENCE</scope>
    <source>
        <strain evidence="14">NIVA-4/92</strain>
    </source>
</reference>
<dbReference type="OrthoDB" id="1191041at2759"/>
<comment type="caution">
    <text evidence="14">The sequence shown here is derived from an EMBL/GenBank/DDBJ whole genome shotgun (WGS) entry which is preliminary data.</text>
</comment>
<feature type="compositionally biased region" description="Basic residues" evidence="10">
    <location>
        <begin position="569"/>
        <end position="580"/>
    </location>
</feature>
<dbReference type="SUPFAM" id="SSF52540">
    <property type="entry name" value="P-loop containing nucleoside triphosphate hydrolases"/>
    <property type="match status" value="2"/>
</dbReference>
<feature type="short sequence motif" description="Q motif" evidence="9">
    <location>
        <begin position="6"/>
        <end position="34"/>
    </location>
</feature>
<protein>
    <recommendedName>
        <fullName evidence="1">RNA helicase</fullName>
        <ecNumber evidence="1">3.6.4.13</ecNumber>
    </recommendedName>
</protein>
<keyword evidence="4" id="KW-0347">Helicase</keyword>
<dbReference type="Gene3D" id="3.40.50.300">
    <property type="entry name" value="P-loop containing nucleotide triphosphate hydrolases"/>
    <property type="match status" value="2"/>
</dbReference>
<comment type="catalytic activity">
    <reaction evidence="8">
        <text>ATP + H2O = ADP + phosphate + H(+)</text>
        <dbReference type="Rhea" id="RHEA:13065"/>
        <dbReference type="ChEBI" id="CHEBI:15377"/>
        <dbReference type="ChEBI" id="CHEBI:15378"/>
        <dbReference type="ChEBI" id="CHEBI:30616"/>
        <dbReference type="ChEBI" id="CHEBI:43474"/>
        <dbReference type="ChEBI" id="CHEBI:456216"/>
        <dbReference type="EC" id="3.6.4.13"/>
    </reaction>
</comment>
<dbReference type="AlphaFoldDB" id="A0A8J6C1Y9"/>
<dbReference type="OMA" id="NASEQCV"/>
<dbReference type="InterPro" id="IPR027417">
    <property type="entry name" value="P-loop_NTPase"/>
</dbReference>
<dbReference type="PROSITE" id="PS51195">
    <property type="entry name" value="Q_MOTIF"/>
    <property type="match status" value="1"/>
</dbReference>
<comment type="similarity">
    <text evidence="7">Belongs to the DEAD box helicase family. DDX56/DBP9 subfamily.</text>
</comment>
<feature type="region of interest" description="Disordered" evidence="10">
    <location>
        <begin position="340"/>
        <end position="384"/>
    </location>
</feature>
<dbReference type="GO" id="GO:0003724">
    <property type="term" value="F:RNA helicase activity"/>
    <property type="evidence" value="ECO:0007669"/>
    <property type="project" value="UniProtKB-EC"/>
</dbReference>
<dbReference type="Proteomes" id="UP000751190">
    <property type="component" value="Unassembled WGS sequence"/>
</dbReference>
<feature type="compositionally biased region" description="Gly residues" evidence="10">
    <location>
        <begin position="343"/>
        <end position="359"/>
    </location>
</feature>
<keyword evidence="3" id="KW-0378">Hydrolase</keyword>
<evidence type="ECO:0000256" key="8">
    <source>
        <dbReference type="ARBA" id="ARBA00047984"/>
    </source>
</evidence>
<evidence type="ECO:0000256" key="10">
    <source>
        <dbReference type="SAM" id="MobiDB-lite"/>
    </source>
</evidence>
<sequence length="615" mass="64643">MSDGAMSFAALGLDARLLKAVRKMGFEQPTAVQACCIPLALEGKDILARAPTGSGKTVAYALPLLQQILTDLGAEGGNLQTGVRALILVPTRELCNQVHAALNALLAYAGGAVMTAHVAGDEPLAAQRARLAPGSLPHVLIATPARLLQHLRAGSLALRDGCLSCVVVDEADLLHSYGYAPDLEQIGPLLPRCVQAVLMSATLTPDLDAVSSLLLHNPVTVDIGGAAASAHDGGGAGGTPEGGVCGKLSQYVASCKASDKFLLMFALLKLNRIPGKSLVFCNDVSRSFKLKLFLEQFGIHCGVLNAELPLNSRWHAIQAFNKGAFDFLIATDDPVLRAPHGGAAAGGGGGSGADGGGADGAAPRGRRKRRKGAGADDDENGAGGAQWRAEFGVSRGIDFQGVTAVINFDLPTSVPVYQHRIGRTARAGLEGTSISLAASDVPAEGAYVEELRAVYGDGLKPLHVEFAKLNSFRYRVDDAIRAVTRAAINEARLREVRSELLNSERLKAHFEANPHDLRVLQHDKPLATVRPAPELKRIPKYLLPDRKDALDESLAARMATIARAAKKAGGRHRLVGKGRRKADPLKSLSAGKGKHRAARAAAGKSRAGVSKKRAR</sequence>